<gene>
    <name evidence="1" type="ORF">N782_19420</name>
</gene>
<proteinExistence type="predicted"/>
<dbReference type="Pfam" id="PF09986">
    <property type="entry name" value="DUF2225"/>
    <property type="match status" value="1"/>
</dbReference>
<name>A0A0A2TAN8_9BACI</name>
<keyword evidence="2" id="KW-1185">Reference proteome</keyword>
<protein>
    <recommendedName>
        <fullName evidence="3">DUF2225 domain-containing protein</fullName>
    </recommendedName>
</protein>
<reference evidence="1 2" key="1">
    <citation type="journal article" date="2015" name="Stand. Genomic Sci.">
        <title>High quality draft genome sequence of the moderately halophilic bacterium Pontibacillus yanchengensis Y32(T) and comparison among Pontibacillus genomes.</title>
        <authorList>
            <person name="Huang J."/>
            <person name="Qiao Z.X."/>
            <person name="Tang J.W."/>
            <person name="Wang G."/>
        </authorList>
    </citation>
    <scope>NUCLEOTIDE SEQUENCE [LARGE SCALE GENOMIC DNA]</scope>
    <source>
        <strain evidence="1 2">Y32</strain>
    </source>
</reference>
<evidence type="ECO:0000313" key="1">
    <source>
        <dbReference type="EMBL" id="KGP71151.1"/>
    </source>
</evidence>
<dbReference type="STRING" id="1385514.N782_19420"/>
<dbReference type="Proteomes" id="UP000030147">
    <property type="component" value="Unassembled WGS sequence"/>
</dbReference>
<comment type="caution">
    <text evidence="1">The sequence shown here is derived from an EMBL/GenBank/DDBJ whole genome shotgun (WGS) entry which is preliminary data.</text>
</comment>
<sequence length="236" mass="27819">MQQPEPLYDKSITCPFCSFSYTTKKARSRFIRPIHTDTDFCTTYKHEAINPLYYTVAVCPQCGYSFTDQFSSLFPQDSVTNIQHKLADQWSFQNYSLERTRNESIKTVKLAIYTATLKNEKPIVLAGLYVRVVWLYREAENLFEEARFMRLAEQAYRKSYEEDDLTQTEMSPIRVLYIIGELNRRLGNAHEAIQFFSKVVDKRKTAIDPKIVDMARDQWYQTREDYKFETQPIQSG</sequence>
<organism evidence="1 2">
    <name type="scientific">Pontibacillus yanchengensis Y32</name>
    <dbReference type="NCBI Taxonomy" id="1385514"/>
    <lineage>
        <taxon>Bacteria</taxon>
        <taxon>Bacillati</taxon>
        <taxon>Bacillota</taxon>
        <taxon>Bacilli</taxon>
        <taxon>Bacillales</taxon>
        <taxon>Bacillaceae</taxon>
        <taxon>Pontibacillus</taxon>
    </lineage>
</organism>
<evidence type="ECO:0000313" key="2">
    <source>
        <dbReference type="Proteomes" id="UP000030147"/>
    </source>
</evidence>
<dbReference type="InterPro" id="IPR018708">
    <property type="entry name" value="DUF2225"/>
</dbReference>
<dbReference type="OrthoDB" id="9780343at2"/>
<accession>A0A0A2TAN8</accession>
<dbReference type="EMBL" id="AVBF01000080">
    <property type="protein sequence ID" value="KGP71151.1"/>
    <property type="molecule type" value="Genomic_DNA"/>
</dbReference>
<dbReference type="eggNOG" id="COG1655">
    <property type="taxonomic scope" value="Bacteria"/>
</dbReference>
<evidence type="ECO:0008006" key="3">
    <source>
        <dbReference type="Google" id="ProtNLM"/>
    </source>
</evidence>
<dbReference type="AlphaFoldDB" id="A0A0A2TAN8"/>
<dbReference type="RefSeq" id="WP_036823697.1">
    <property type="nucleotide sequence ID" value="NZ_AVBF01000080.1"/>
</dbReference>